<dbReference type="EMBL" id="NCVQ01000009">
    <property type="protein sequence ID" value="PWZ10964.1"/>
    <property type="molecule type" value="Genomic_DNA"/>
</dbReference>
<gene>
    <name evidence="1" type="ORF">Zm00014a_037027</name>
</gene>
<dbReference type="Proteomes" id="UP000251960">
    <property type="component" value="Chromosome 8"/>
</dbReference>
<accession>A0A3L6DQK7</accession>
<name>A0A3L6DQK7_MAIZE</name>
<sequence length="13" mass="1592">MLFKTTFKLHLNV</sequence>
<evidence type="ECO:0000313" key="1">
    <source>
        <dbReference type="EMBL" id="PWZ10964.1"/>
    </source>
</evidence>
<comment type="caution">
    <text evidence="1">The sequence shown here is derived from an EMBL/GenBank/DDBJ whole genome shotgun (WGS) entry which is preliminary data.</text>
</comment>
<organism evidence="1">
    <name type="scientific">Zea mays</name>
    <name type="common">Maize</name>
    <dbReference type="NCBI Taxonomy" id="4577"/>
    <lineage>
        <taxon>Eukaryota</taxon>
        <taxon>Viridiplantae</taxon>
        <taxon>Streptophyta</taxon>
        <taxon>Embryophyta</taxon>
        <taxon>Tracheophyta</taxon>
        <taxon>Spermatophyta</taxon>
        <taxon>Magnoliopsida</taxon>
        <taxon>Liliopsida</taxon>
        <taxon>Poales</taxon>
        <taxon>Poaceae</taxon>
        <taxon>PACMAD clade</taxon>
        <taxon>Panicoideae</taxon>
        <taxon>Andropogonodae</taxon>
        <taxon>Andropogoneae</taxon>
        <taxon>Tripsacinae</taxon>
        <taxon>Zea</taxon>
    </lineage>
</organism>
<protein>
    <submittedName>
        <fullName evidence="1">Uncharacterized protein</fullName>
    </submittedName>
</protein>
<reference evidence="1" key="1">
    <citation type="journal article" date="2018" name="Nat. Genet.">
        <title>Extensive intraspecific gene order and gene structural variations between Mo17 and other maize genomes.</title>
        <authorList>
            <person name="Sun S."/>
            <person name="Zhou Y."/>
            <person name="Chen J."/>
            <person name="Shi J."/>
            <person name="Zhao H."/>
            <person name="Zhao H."/>
            <person name="Song W."/>
            <person name="Zhang M."/>
            <person name="Cui Y."/>
            <person name="Dong X."/>
            <person name="Liu H."/>
            <person name="Ma X."/>
            <person name="Jiao Y."/>
            <person name="Wang B."/>
            <person name="Wei X."/>
            <person name="Stein J.C."/>
            <person name="Glaubitz J.C."/>
            <person name="Lu F."/>
            <person name="Yu G."/>
            <person name="Liang C."/>
            <person name="Fengler K."/>
            <person name="Li B."/>
            <person name="Rafalski A."/>
            <person name="Schnable P.S."/>
            <person name="Ware D.H."/>
            <person name="Buckler E.S."/>
            <person name="Lai J."/>
        </authorList>
    </citation>
    <scope>NUCLEOTIDE SEQUENCE [LARGE SCALE GENOMIC DNA]</scope>
    <source>
        <tissue evidence="1">Seedling</tissue>
    </source>
</reference>
<proteinExistence type="predicted"/>